<dbReference type="InterPro" id="IPR014721">
    <property type="entry name" value="Ribsml_uS5_D2-typ_fold_subgr"/>
</dbReference>
<keyword evidence="7" id="KW-1185">Reference proteome</keyword>
<dbReference type="Gene3D" id="3.40.50.300">
    <property type="entry name" value="P-loop containing nucleotide triphosphate hydrolases"/>
    <property type="match status" value="1"/>
</dbReference>
<dbReference type="NCBIfam" id="TIGR00231">
    <property type="entry name" value="small_GTP"/>
    <property type="match status" value="1"/>
</dbReference>
<dbReference type="Gene3D" id="3.30.70.870">
    <property type="entry name" value="Elongation Factor G (Translational Gtpase), domain 3"/>
    <property type="match status" value="1"/>
</dbReference>
<dbReference type="Pfam" id="PF00009">
    <property type="entry name" value="GTP_EFTU"/>
    <property type="match status" value="1"/>
</dbReference>
<dbReference type="InterPro" id="IPR041095">
    <property type="entry name" value="EFG_II"/>
</dbReference>
<evidence type="ECO:0000259" key="5">
    <source>
        <dbReference type="PROSITE" id="PS51722"/>
    </source>
</evidence>
<dbReference type="PROSITE" id="PS51722">
    <property type="entry name" value="G_TR_2"/>
    <property type="match status" value="1"/>
</dbReference>
<dbReference type="PRINTS" id="PR01037">
    <property type="entry name" value="TCRTETOQM"/>
</dbReference>
<dbReference type="OrthoDB" id="9801472at2"/>
<accession>A0A425Y852</accession>
<keyword evidence="2" id="KW-0547">Nucleotide-binding</keyword>
<keyword evidence="3" id="KW-0648">Protein biosynthesis</keyword>
<organism evidence="6 7">
    <name type="scientific">Ancylomarina euxinus</name>
    <dbReference type="NCBI Taxonomy" id="2283627"/>
    <lineage>
        <taxon>Bacteria</taxon>
        <taxon>Pseudomonadati</taxon>
        <taxon>Bacteroidota</taxon>
        <taxon>Bacteroidia</taxon>
        <taxon>Marinilabiliales</taxon>
        <taxon>Marinifilaceae</taxon>
        <taxon>Ancylomarina</taxon>
    </lineage>
</organism>
<evidence type="ECO:0000313" key="6">
    <source>
        <dbReference type="EMBL" id="RRG24666.1"/>
    </source>
</evidence>
<dbReference type="InterPro" id="IPR005225">
    <property type="entry name" value="Small_GTP-bd"/>
</dbReference>
<dbReference type="SUPFAM" id="SSF52540">
    <property type="entry name" value="P-loop containing nucleoside triphosphate hydrolases"/>
    <property type="match status" value="1"/>
</dbReference>
<dbReference type="AlphaFoldDB" id="A0A425Y852"/>
<dbReference type="PANTHER" id="PTHR43261:SF1">
    <property type="entry name" value="RIBOSOME-RELEASING FACTOR 2, MITOCHONDRIAL"/>
    <property type="match status" value="1"/>
</dbReference>
<gene>
    <name evidence="6" type="ORF">DWB61_01225</name>
</gene>
<dbReference type="InterPro" id="IPR005517">
    <property type="entry name" value="Transl_elong_EFG/EF2_IV"/>
</dbReference>
<dbReference type="SUPFAM" id="SSF54980">
    <property type="entry name" value="EF-G C-terminal domain-like"/>
    <property type="match status" value="2"/>
</dbReference>
<dbReference type="SUPFAM" id="SSF54211">
    <property type="entry name" value="Ribosomal protein S5 domain 2-like"/>
    <property type="match status" value="1"/>
</dbReference>
<feature type="domain" description="Tr-type G" evidence="5">
    <location>
        <begin position="2"/>
        <end position="256"/>
    </location>
</feature>
<dbReference type="Pfam" id="PF14492">
    <property type="entry name" value="EFG_III"/>
    <property type="match status" value="1"/>
</dbReference>
<keyword evidence="4" id="KW-0342">GTP-binding</keyword>
<dbReference type="GO" id="GO:0032790">
    <property type="term" value="P:ribosome disassembly"/>
    <property type="evidence" value="ECO:0007669"/>
    <property type="project" value="TreeGrafter"/>
</dbReference>
<dbReference type="GO" id="GO:0003924">
    <property type="term" value="F:GTPase activity"/>
    <property type="evidence" value="ECO:0007669"/>
    <property type="project" value="InterPro"/>
</dbReference>
<evidence type="ECO:0000256" key="2">
    <source>
        <dbReference type="ARBA" id="ARBA00022741"/>
    </source>
</evidence>
<dbReference type="GO" id="GO:0006412">
    <property type="term" value="P:translation"/>
    <property type="evidence" value="ECO:0007669"/>
    <property type="project" value="UniProtKB-KW"/>
</dbReference>
<protein>
    <recommendedName>
        <fullName evidence="1">Tetracycline resistance protein TetQ</fullName>
    </recommendedName>
</protein>
<dbReference type="InterPro" id="IPR009000">
    <property type="entry name" value="Transl_B-barrel_sf"/>
</dbReference>
<dbReference type="Proteomes" id="UP000285794">
    <property type="component" value="Unassembled WGS sequence"/>
</dbReference>
<dbReference type="InterPro" id="IPR000795">
    <property type="entry name" value="T_Tr_GTP-bd_dom"/>
</dbReference>
<dbReference type="InterPro" id="IPR000640">
    <property type="entry name" value="EFG_V-like"/>
</dbReference>
<evidence type="ECO:0000256" key="3">
    <source>
        <dbReference type="ARBA" id="ARBA00022917"/>
    </source>
</evidence>
<dbReference type="InterPro" id="IPR035647">
    <property type="entry name" value="EFG_III/V"/>
</dbReference>
<evidence type="ECO:0000256" key="1">
    <source>
        <dbReference type="ARBA" id="ARBA00013902"/>
    </source>
</evidence>
<sequence length="662" mass="73623">MQNIRNIAVLAHVDAGKTTITENLLFLGGATRKMGSVDTGSAITDSLQVEKERGISVRSACTSFIWENTQINLIDTPGHVDFSAEVERVLRVLDAAILVVSAVEGVQAHTHTLYEALCERGIPVLIFINKIDRPGADVLQVFKDLQKELKTPVFALQTCSDEASNEAIIQHLWTNETNELGDDLKELSLEVLANTDEEVLEKYLEGDVLDPSYCLSKAQNLCKQSKLNPVLLGVAKNGLGMPELLDAIVNYFPEVSIESESEPSALVFKIEHDKTLGRLAHIRMFAGSLKNRDSIRNVVANRDEKVSLIRKIYTNKHIDIGALEAGDIGLVSGMPEVQVGDILGSKNGVPENTTLQIPLLIVGIKSKNEADYAKLAEALQELSSEDPLLQFEWFKKDREMNLHIMGTIQMEILEMLLYSRFGVEVSFDEPTVVYKETPARETEAYIRYTMPKPCWAVARFKIEPGVRGSGVTYKSIVGVNDVLQKYQNEIKRTIPKALEQGIKGWEVTDIKITLIEGEDHEMHSRPGDFMIATPMGLMKGLLEADTNLLEPILKFKISAPEEFLGKIAGELNQMRAVFANPEFDDGKFHLEGEVPAATSMDFNIRLSSLTGGKGKVKFGFSCYQDCPGGEEKQREYKGVNPLDESQWILHARGAFKTNEWRL</sequence>
<dbReference type="Gene3D" id="2.40.30.10">
    <property type="entry name" value="Translation factors"/>
    <property type="match status" value="1"/>
</dbReference>
<dbReference type="InterPro" id="IPR020568">
    <property type="entry name" value="Ribosomal_Su5_D2-typ_SF"/>
</dbReference>
<dbReference type="GO" id="GO:0005525">
    <property type="term" value="F:GTP binding"/>
    <property type="evidence" value="ECO:0007669"/>
    <property type="project" value="UniProtKB-KW"/>
</dbReference>
<evidence type="ECO:0000313" key="7">
    <source>
        <dbReference type="Proteomes" id="UP000285794"/>
    </source>
</evidence>
<dbReference type="SMART" id="SM00838">
    <property type="entry name" value="EFG_C"/>
    <property type="match status" value="1"/>
</dbReference>
<dbReference type="SMART" id="SM00889">
    <property type="entry name" value="EFG_IV"/>
    <property type="match status" value="1"/>
</dbReference>
<dbReference type="Gene3D" id="3.30.230.10">
    <property type="match status" value="1"/>
</dbReference>
<dbReference type="Pfam" id="PF00679">
    <property type="entry name" value="EFG_C"/>
    <property type="match status" value="1"/>
</dbReference>
<dbReference type="InterPro" id="IPR031157">
    <property type="entry name" value="G_TR_CS"/>
</dbReference>
<dbReference type="InterPro" id="IPR027417">
    <property type="entry name" value="P-loop_NTPase"/>
</dbReference>
<evidence type="ECO:0000256" key="4">
    <source>
        <dbReference type="ARBA" id="ARBA00023134"/>
    </source>
</evidence>
<name>A0A425Y852_9BACT</name>
<dbReference type="Gene3D" id="3.30.70.240">
    <property type="match status" value="1"/>
</dbReference>
<dbReference type="PANTHER" id="PTHR43261">
    <property type="entry name" value="TRANSLATION ELONGATION FACTOR G-RELATED"/>
    <property type="match status" value="1"/>
</dbReference>
<dbReference type="PRINTS" id="PR00315">
    <property type="entry name" value="ELONGATNFCT"/>
</dbReference>
<dbReference type="PROSITE" id="PS00301">
    <property type="entry name" value="G_TR_1"/>
    <property type="match status" value="1"/>
</dbReference>
<reference evidence="6 7" key="1">
    <citation type="submission" date="2018-07" db="EMBL/GenBank/DDBJ databases">
        <title>Draft genome sequence of Ancylomarina sp. M1P.</title>
        <authorList>
            <person name="Yadav S."/>
            <person name="Villanueva L."/>
            <person name="Damste J.S.S."/>
        </authorList>
    </citation>
    <scope>NUCLEOTIDE SEQUENCE [LARGE SCALE GENOMIC DNA]</scope>
    <source>
        <strain evidence="6 7">M1P</strain>
    </source>
</reference>
<dbReference type="InterPro" id="IPR053905">
    <property type="entry name" value="EF-G-like_DII"/>
</dbReference>
<comment type="caution">
    <text evidence="6">The sequence shown here is derived from an EMBL/GenBank/DDBJ whole genome shotgun (WGS) entry which is preliminary data.</text>
</comment>
<proteinExistence type="predicted"/>
<dbReference type="SUPFAM" id="SSF50447">
    <property type="entry name" value="Translation proteins"/>
    <property type="match status" value="1"/>
</dbReference>
<dbReference type="RefSeq" id="WP_125029072.1">
    <property type="nucleotide sequence ID" value="NZ_JAPXVP010000001.1"/>
</dbReference>
<dbReference type="Pfam" id="PF22042">
    <property type="entry name" value="EF-G_D2"/>
    <property type="match status" value="1"/>
</dbReference>
<dbReference type="EMBL" id="QQWG01000001">
    <property type="protein sequence ID" value="RRG24666.1"/>
    <property type="molecule type" value="Genomic_DNA"/>
</dbReference>
<dbReference type="Pfam" id="PF03764">
    <property type="entry name" value="EFG_IV"/>
    <property type="match status" value="1"/>
</dbReference>